<comment type="function">
    <text evidence="5">Catalyzes the phosphorylation of the 3'-hydroxyl group of dephosphocoenzyme A to form coenzyme A.</text>
</comment>
<keyword evidence="2 5" id="KW-0547">Nucleotide-binding</keyword>
<dbReference type="GO" id="GO:0005737">
    <property type="term" value="C:cytoplasm"/>
    <property type="evidence" value="ECO:0007669"/>
    <property type="project" value="UniProtKB-SubCell"/>
</dbReference>
<dbReference type="GO" id="GO:0015937">
    <property type="term" value="P:coenzyme A biosynthetic process"/>
    <property type="evidence" value="ECO:0007669"/>
    <property type="project" value="UniProtKB-UniRule"/>
</dbReference>
<keyword evidence="8" id="KW-1185">Reference proteome</keyword>
<dbReference type="HAMAP" id="MF_00376">
    <property type="entry name" value="Dephospho_CoA_kinase"/>
    <property type="match status" value="1"/>
</dbReference>
<keyword evidence="5 7" id="KW-0418">Kinase</keyword>
<keyword evidence="5 7" id="KW-0808">Transferase</keyword>
<sequence>MRTLGLTGGIGSGKSTAAGLLAARGASIVDADALSRATTAAGGPAIPAIAQAFGPDFISADGALDRERMRRLVFEQPAARHRLEAIVHPLVRAATDAAADEARRAGAALLVFDVPLLVESGHWSDRVDRVLVIDCEVATQLARVLARSALDEATVRRIVASQASRIERRRAADFVVFNDGLDITQLDVALGAIARSMGL</sequence>
<dbReference type="SUPFAM" id="SSF52540">
    <property type="entry name" value="P-loop containing nucleoside triphosphate hydrolases"/>
    <property type="match status" value="1"/>
</dbReference>
<dbReference type="PROSITE" id="PS51219">
    <property type="entry name" value="DPCK"/>
    <property type="match status" value="1"/>
</dbReference>
<dbReference type="GO" id="GO:0005524">
    <property type="term" value="F:ATP binding"/>
    <property type="evidence" value="ECO:0007669"/>
    <property type="project" value="UniProtKB-UniRule"/>
</dbReference>
<dbReference type="UniPathway" id="UPA00241">
    <property type="reaction ID" value="UER00356"/>
</dbReference>
<dbReference type="PANTHER" id="PTHR10695">
    <property type="entry name" value="DEPHOSPHO-COA KINASE-RELATED"/>
    <property type="match status" value="1"/>
</dbReference>
<dbReference type="KEGG" id="xyk:GT347_09185"/>
<evidence type="ECO:0000256" key="3">
    <source>
        <dbReference type="ARBA" id="ARBA00022840"/>
    </source>
</evidence>
<comment type="similarity">
    <text evidence="1 5">Belongs to the CoaE family.</text>
</comment>
<dbReference type="EMBL" id="CP047650">
    <property type="protein sequence ID" value="QHI98146.1"/>
    <property type="molecule type" value="Genomic_DNA"/>
</dbReference>
<evidence type="ECO:0000313" key="7">
    <source>
        <dbReference type="EMBL" id="QHI98146.1"/>
    </source>
</evidence>
<reference evidence="7 8" key="1">
    <citation type="submission" date="2020-01" db="EMBL/GenBank/DDBJ databases">
        <title>Genome sequencing of strain KACC 21265.</title>
        <authorList>
            <person name="Heo J."/>
            <person name="Kim S.-J."/>
            <person name="Kim J.-S."/>
            <person name="Hong S.-B."/>
            <person name="Kwon S.-W."/>
        </authorList>
    </citation>
    <scope>NUCLEOTIDE SEQUENCE [LARGE SCALE GENOMIC DNA]</scope>
    <source>
        <strain evidence="7 8">KACC 21265</strain>
    </source>
</reference>
<evidence type="ECO:0000256" key="2">
    <source>
        <dbReference type="ARBA" id="ARBA00022741"/>
    </source>
</evidence>
<gene>
    <name evidence="5" type="primary">coaE</name>
    <name evidence="7" type="ORF">GT347_09185</name>
</gene>
<dbReference type="InterPro" id="IPR001977">
    <property type="entry name" value="Depp_CoAkinase"/>
</dbReference>
<keyword evidence="3 5" id="KW-0067">ATP-binding</keyword>
<organism evidence="7 8">
    <name type="scientific">Xylophilus rhododendri</name>
    <dbReference type="NCBI Taxonomy" id="2697032"/>
    <lineage>
        <taxon>Bacteria</taxon>
        <taxon>Pseudomonadati</taxon>
        <taxon>Pseudomonadota</taxon>
        <taxon>Betaproteobacteria</taxon>
        <taxon>Burkholderiales</taxon>
        <taxon>Xylophilus</taxon>
    </lineage>
</organism>
<dbReference type="NCBIfam" id="TIGR00152">
    <property type="entry name" value="dephospho-CoA kinase"/>
    <property type="match status" value="1"/>
</dbReference>
<dbReference type="Gene3D" id="3.40.50.300">
    <property type="entry name" value="P-loop containing nucleotide triphosphate hydrolases"/>
    <property type="match status" value="1"/>
</dbReference>
<name>A0A857J300_9BURK</name>
<protein>
    <recommendedName>
        <fullName evidence="5 6">Dephospho-CoA kinase</fullName>
        <ecNumber evidence="5 6">2.7.1.24</ecNumber>
    </recommendedName>
    <alternativeName>
        <fullName evidence="5">Dephosphocoenzyme A kinase</fullName>
    </alternativeName>
</protein>
<dbReference type="PANTHER" id="PTHR10695:SF46">
    <property type="entry name" value="BIFUNCTIONAL COENZYME A SYNTHASE-RELATED"/>
    <property type="match status" value="1"/>
</dbReference>
<dbReference type="AlphaFoldDB" id="A0A857J300"/>
<comment type="subcellular location">
    <subcellularLocation>
        <location evidence="5">Cytoplasm</location>
    </subcellularLocation>
</comment>
<keyword evidence="5" id="KW-0963">Cytoplasm</keyword>
<keyword evidence="4 5" id="KW-0173">Coenzyme A biosynthesis</keyword>
<dbReference type="EC" id="2.7.1.24" evidence="5 6"/>
<evidence type="ECO:0000256" key="4">
    <source>
        <dbReference type="ARBA" id="ARBA00022993"/>
    </source>
</evidence>
<comment type="pathway">
    <text evidence="5">Cofactor biosynthesis; coenzyme A biosynthesis; CoA from (R)-pantothenate: step 5/5.</text>
</comment>
<dbReference type="RefSeq" id="WP_160551663.1">
    <property type="nucleotide sequence ID" value="NZ_CP047650.1"/>
</dbReference>
<dbReference type="Proteomes" id="UP000464787">
    <property type="component" value="Chromosome"/>
</dbReference>
<evidence type="ECO:0000256" key="1">
    <source>
        <dbReference type="ARBA" id="ARBA00009018"/>
    </source>
</evidence>
<evidence type="ECO:0000313" key="8">
    <source>
        <dbReference type="Proteomes" id="UP000464787"/>
    </source>
</evidence>
<accession>A0A857J300</accession>
<feature type="binding site" evidence="5">
    <location>
        <begin position="11"/>
        <end position="16"/>
    </location>
    <ligand>
        <name>ATP</name>
        <dbReference type="ChEBI" id="CHEBI:30616"/>
    </ligand>
</feature>
<evidence type="ECO:0000256" key="6">
    <source>
        <dbReference type="NCBIfam" id="TIGR00152"/>
    </source>
</evidence>
<dbReference type="Pfam" id="PF01121">
    <property type="entry name" value="CoaE"/>
    <property type="match status" value="1"/>
</dbReference>
<dbReference type="GO" id="GO:0004140">
    <property type="term" value="F:dephospho-CoA kinase activity"/>
    <property type="evidence" value="ECO:0007669"/>
    <property type="project" value="UniProtKB-UniRule"/>
</dbReference>
<comment type="catalytic activity">
    <reaction evidence="5">
        <text>3'-dephospho-CoA + ATP = ADP + CoA + H(+)</text>
        <dbReference type="Rhea" id="RHEA:18245"/>
        <dbReference type="ChEBI" id="CHEBI:15378"/>
        <dbReference type="ChEBI" id="CHEBI:30616"/>
        <dbReference type="ChEBI" id="CHEBI:57287"/>
        <dbReference type="ChEBI" id="CHEBI:57328"/>
        <dbReference type="ChEBI" id="CHEBI:456216"/>
        <dbReference type="EC" id="2.7.1.24"/>
    </reaction>
</comment>
<dbReference type="CDD" id="cd02022">
    <property type="entry name" value="DPCK"/>
    <property type="match status" value="1"/>
</dbReference>
<proteinExistence type="inferred from homology"/>
<evidence type="ECO:0000256" key="5">
    <source>
        <dbReference type="HAMAP-Rule" id="MF_00376"/>
    </source>
</evidence>
<dbReference type="InterPro" id="IPR027417">
    <property type="entry name" value="P-loop_NTPase"/>
</dbReference>